<feature type="binding site" evidence="13">
    <location>
        <position position="175"/>
    </location>
    <ligand>
        <name>NADP(+)</name>
        <dbReference type="ChEBI" id="CHEBI:58349"/>
    </ligand>
</feature>
<dbReference type="EC" id="3.5.4.26" evidence="6"/>
<evidence type="ECO:0000256" key="9">
    <source>
        <dbReference type="ARBA" id="ARBA00022857"/>
    </source>
</evidence>
<feature type="binding site" evidence="13">
    <location>
        <position position="173"/>
    </location>
    <ligand>
        <name>substrate</name>
    </ligand>
</feature>
<dbReference type="EC" id="1.1.1.193" evidence="7"/>
<dbReference type="GO" id="GO:0046872">
    <property type="term" value="F:metal ion binding"/>
    <property type="evidence" value="ECO:0007669"/>
    <property type="project" value="UniProtKB-KW"/>
</dbReference>
<evidence type="ECO:0000256" key="6">
    <source>
        <dbReference type="ARBA" id="ARBA00012766"/>
    </source>
</evidence>
<evidence type="ECO:0000313" key="16">
    <source>
        <dbReference type="EMBL" id="HIW00172.1"/>
    </source>
</evidence>
<keyword evidence="14" id="KW-0479">Metal-binding</keyword>
<keyword evidence="14" id="KW-0862">Zinc</keyword>
<comment type="caution">
    <text evidence="16">The sequence shown here is derived from an EMBL/GenBank/DDBJ whole genome shotgun (WGS) entry which is preliminary data.</text>
</comment>
<dbReference type="GO" id="GO:0008835">
    <property type="term" value="F:diaminohydroxyphosphoribosylaminopyrimidine deaminase activity"/>
    <property type="evidence" value="ECO:0007669"/>
    <property type="project" value="UniProtKB-EC"/>
</dbReference>
<dbReference type="NCBIfam" id="TIGR00326">
    <property type="entry name" value="eubact_ribD"/>
    <property type="match status" value="1"/>
</dbReference>
<dbReference type="Proteomes" id="UP000886752">
    <property type="component" value="Unassembled WGS sequence"/>
</dbReference>
<gene>
    <name evidence="16" type="primary">ribD</name>
    <name evidence="16" type="ORF">H9894_03160</name>
</gene>
<evidence type="ECO:0000256" key="1">
    <source>
        <dbReference type="ARBA" id="ARBA00002151"/>
    </source>
</evidence>
<dbReference type="EMBL" id="DXHV01000035">
    <property type="protein sequence ID" value="HIW00172.1"/>
    <property type="molecule type" value="Genomic_DNA"/>
</dbReference>
<reference evidence="16" key="2">
    <citation type="submission" date="2021-04" db="EMBL/GenBank/DDBJ databases">
        <authorList>
            <person name="Gilroy R."/>
        </authorList>
    </citation>
    <scope>NUCLEOTIDE SEQUENCE</scope>
    <source>
        <strain evidence="16">ChiHecec2B26-446</strain>
    </source>
</reference>
<evidence type="ECO:0000259" key="15">
    <source>
        <dbReference type="PROSITE" id="PS51747"/>
    </source>
</evidence>
<evidence type="ECO:0000256" key="7">
    <source>
        <dbReference type="ARBA" id="ARBA00013173"/>
    </source>
</evidence>
<comment type="similarity">
    <text evidence="4">In the N-terminal section; belongs to the cytidine and deoxycytidylate deaminase family.</text>
</comment>
<feature type="binding site" evidence="13">
    <location>
        <position position="216"/>
    </location>
    <ligand>
        <name>substrate</name>
    </ligand>
</feature>
<comment type="function">
    <text evidence="1">Converts 2,5-diamino-6-(ribosylamino)-4(3h)-pyrimidinone 5'-phosphate into 5-amino-6-(ribosylamino)-2,4(1h,3h)-pyrimidinedione 5'-phosphate.</text>
</comment>
<name>A0A9D1TPL3_9BACT</name>
<feature type="binding site" evidence="14">
    <location>
        <position position="81"/>
    </location>
    <ligand>
        <name>Zn(2+)</name>
        <dbReference type="ChEBI" id="CHEBI:29105"/>
        <note>catalytic</note>
    </ligand>
</feature>
<feature type="active site" description="Proton donor" evidence="12">
    <location>
        <position position="55"/>
    </location>
</feature>
<dbReference type="CDD" id="cd01284">
    <property type="entry name" value="Riboflavin_deaminase-reductase"/>
    <property type="match status" value="1"/>
</dbReference>
<feature type="binding site" evidence="14">
    <location>
        <position position="53"/>
    </location>
    <ligand>
        <name>Zn(2+)</name>
        <dbReference type="ChEBI" id="CHEBI:29105"/>
        <note>catalytic</note>
    </ligand>
</feature>
<feature type="domain" description="CMP/dCMP-type deaminase" evidence="15">
    <location>
        <begin position="5"/>
        <end position="127"/>
    </location>
</feature>
<keyword evidence="16" id="KW-0378">Hydrolase</keyword>
<sequence length="413" mass="44957">MSTHRFALPMREAILEARKGRFDTYPNPSVGAVLMHDGVIVARGHHAYAGGPHAEIACLQDAERQGISPRGCTMVVTLEPCNHQGRTGPCSEALIKAGITRVIIGTKDPTPRAMGGANRLREAGVDVIEGVLEPECRLLISDYLTWLTQHRPFVLLKLASTLDGRIATRTGQSRWITGEESRFDVHRLRSGLGRAGGCVLVGGSTFRHDNPQLTARGVHAGGPQPRACVFTSTLPDPNLDCHLLRDRPQESLFFVPKSEAATDKAKALQDMGVTVLASTADPEAPVTEHLQSLIAQLYQQDMPYVLCEGGGRLGLRLIEAGLCDLFYLYMATNIFGDNEARPLFTGRAPETLSDLIHLKNVGIRSTGADLSMAYVPHSTWFAKDLGEFSTINGEASLWASDDNFPAISQLRRK</sequence>
<dbReference type="InterPro" id="IPR016193">
    <property type="entry name" value="Cytidine_deaminase-like"/>
</dbReference>
<evidence type="ECO:0000256" key="5">
    <source>
        <dbReference type="ARBA" id="ARBA00007417"/>
    </source>
</evidence>
<accession>A0A9D1TPL3</accession>
<organism evidence="16 17">
    <name type="scientific">Candidatus Desulfovibrio intestinipullorum</name>
    <dbReference type="NCBI Taxonomy" id="2838536"/>
    <lineage>
        <taxon>Bacteria</taxon>
        <taxon>Pseudomonadati</taxon>
        <taxon>Thermodesulfobacteriota</taxon>
        <taxon>Desulfovibrionia</taxon>
        <taxon>Desulfovibrionales</taxon>
        <taxon>Desulfovibrionaceae</taxon>
        <taxon>Desulfovibrio</taxon>
    </lineage>
</organism>
<dbReference type="PROSITE" id="PS51747">
    <property type="entry name" value="CYT_DCMP_DEAMINASES_2"/>
    <property type="match status" value="1"/>
</dbReference>
<dbReference type="Gene3D" id="3.40.140.10">
    <property type="entry name" value="Cytidine Deaminase, domain 2"/>
    <property type="match status" value="1"/>
</dbReference>
<dbReference type="PIRSF" id="PIRSF006769">
    <property type="entry name" value="RibD"/>
    <property type="match status" value="1"/>
</dbReference>
<dbReference type="PANTHER" id="PTHR38011:SF7">
    <property type="entry name" value="2,5-DIAMINO-6-RIBOSYLAMINO-4(3H)-PYRIMIDINONE 5'-PHOSPHATE REDUCTASE"/>
    <property type="match status" value="1"/>
</dbReference>
<proteinExistence type="inferred from homology"/>
<dbReference type="InterPro" id="IPR050765">
    <property type="entry name" value="Riboflavin_Biosynth_HTPR"/>
</dbReference>
<feature type="binding site" evidence="13">
    <location>
        <position position="209"/>
    </location>
    <ligand>
        <name>NADP(+)</name>
        <dbReference type="ChEBI" id="CHEBI:58349"/>
    </ligand>
</feature>
<reference evidence="16" key="1">
    <citation type="journal article" date="2021" name="PeerJ">
        <title>Extensive microbial diversity within the chicken gut microbiome revealed by metagenomics and culture.</title>
        <authorList>
            <person name="Gilroy R."/>
            <person name="Ravi A."/>
            <person name="Getino M."/>
            <person name="Pursley I."/>
            <person name="Horton D.L."/>
            <person name="Alikhan N.F."/>
            <person name="Baker D."/>
            <person name="Gharbi K."/>
            <person name="Hall N."/>
            <person name="Watson M."/>
            <person name="Adriaenssens E.M."/>
            <person name="Foster-Nyarko E."/>
            <person name="Jarju S."/>
            <person name="Secka A."/>
            <person name="Antonio M."/>
            <person name="Oren A."/>
            <person name="Chaudhuri R.R."/>
            <person name="La Ragione R."/>
            <person name="Hildebrand F."/>
            <person name="Pallen M.J."/>
        </authorList>
    </citation>
    <scope>NUCLEOTIDE SEQUENCE</scope>
    <source>
        <strain evidence="16">ChiHecec2B26-446</strain>
    </source>
</reference>
<evidence type="ECO:0000256" key="12">
    <source>
        <dbReference type="PIRSR" id="PIRSR006769-1"/>
    </source>
</evidence>
<comment type="similarity">
    <text evidence="5">In the C-terminal section; belongs to the HTP reductase family.</text>
</comment>
<feature type="binding site" evidence="13">
    <location>
        <position position="189"/>
    </location>
    <ligand>
        <name>substrate</name>
    </ligand>
</feature>
<dbReference type="Gene3D" id="3.40.430.10">
    <property type="entry name" value="Dihydrofolate Reductase, subunit A"/>
    <property type="match status" value="1"/>
</dbReference>
<evidence type="ECO:0000256" key="14">
    <source>
        <dbReference type="PIRSR" id="PIRSR006769-3"/>
    </source>
</evidence>
<evidence type="ECO:0000256" key="8">
    <source>
        <dbReference type="ARBA" id="ARBA00019930"/>
    </source>
</evidence>
<dbReference type="AlphaFoldDB" id="A0A9D1TPL3"/>
<protein>
    <recommendedName>
        <fullName evidence="8">Riboflavin biosynthesis protein RibD</fullName>
        <ecNumber evidence="7">1.1.1.193</ecNumber>
        <ecNumber evidence="6">3.5.4.26</ecNumber>
    </recommendedName>
</protein>
<dbReference type="InterPro" id="IPR002734">
    <property type="entry name" value="RibDG_C"/>
</dbReference>
<dbReference type="InterPro" id="IPR024072">
    <property type="entry name" value="DHFR-like_dom_sf"/>
</dbReference>
<feature type="binding site" evidence="14">
    <location>
        <position position="90"/>
    </location>
    <ligand>
        <name>Zn(2+)</name>
        <dbReference type="ChEBI" id="CHEBI:29105"/>
        <note>catalytic</note>
    </ligand>
</feature>
<evidence type="ECO:0000256" key="13">
    <source>
        <dbReference type="PIRSR" id="PIRSR006769-2"/>
    </source>
</evidence>
<dbReference type="Pfam" id="PF01872">
    <property type="entry name" value="RibD_C"/>
    <property type="match status" value="1"/>
</dbReference>
<dbReference type="PANTHER" id="PTHR38011">
    <property type="entry name" value="DIHYDROFOLATE REDUCTASE FAMILY PROTEIN (AFU_ORTHOLOGUE AFUA_8G06820)"/>
    <property type="match status" value="1"/>
</dbReference>
<feature type="binding site" evidence="13">
    <location>
        <position position="213"/>
    </location>
    <ligand>
        <name>substrate</name>
    </ligand>
</feature>
<dbReference type="InterPro" id="IPR004794">
    <property type="entry name" value="Eubact_RibD"/>
</dbReference>
<feature type="binding site" evidence="13">
    <location>
        <position position="232"/>
    </location>
    <ligand>
        <name>NADP(+)</name>
        <dbReference type="ChEBI" id="CHEBI:58349"/>
    </ligand>
</feature>
<comment type="cofactor">
    <cofactor evidence="14">
        <name>Zn(2+)</name>
        <dbReference type="ChEBI" id="CHEBI:29105"/>
    </cofactor>
    <text evidence="14">Binds 1 zinc ion.</text>
</comment>
<dbReference type="InterPro" id="IPR002125">
    <property type="entry name" value="CMP_dCMP_dom"/>
</dbReference>
<keyword evidence="10 16" id="KW-0560">Oxidoreductase</keyword>
<evidence type="ECO:0000256" key="3">
    <source>
        <dbReference type="ARBA" id="ARBA00004910"/>
    </source>
</evidence>
<dbReference type="GO" id="GO:0008703">
    <property type="term" value="F:5-amino-6-(5-phosphoribosylamino)uracil reductase activity"/>
    <property type="evidence" value="ECO:0007669"/>
    <property type="project" value="UniProtKB-EC"/>
</dbReference>
<feature type="binding site" evidence="13">
    <location>
        <position position="205"/>
    </location>
    <ligand>
        <name>NADP(+)</name>
        <dbReference type="ChEBI" id="CHEBI:58349"/>
    </ligand>
</feature>
<feature type="binding site" evidence="13">
    <location>
        <position position="308"/>
    </location>
    <ligand>
        <name>substrate</name>
    </ligand>
</feature>
<comment type="pathway">
    <text evidence="3">Cofactor biosynthesis; riboflavin biosynthesis; 5-amino-6-(D-ribitylamino)uracil from GTP: step 3/4.</text>
</comment>
<evidence type="ECO:0000256" key="4">
    <source>
        <dbReference type="ARBA" id="ARBA00005259"/>
    </source>
</evidence>
<keyword evidence="11" id="KW-0511">Multifunctional enzyme</keyword>
<evidence type="ECO:0000313" key="17">
    <source>
        <dbReference type="Proteomes" id="UP000886752"/>
    </source>
</evidence>
<evidence type="ECO:0000256" key="2">
    <source>
        <dbReference type="ARBA" id="ARBA00004882"/>
    </source>
</evidence>
<dbReference type="GO" id="GO:0009231">
    <property type="term" value="P:riboflavin biosynthetic process"/>
    <property type="evidence" value="ECO:0007669"/>
    <property type="project" value="InterPro"/>
</dbReference>
<dbReference type="Pfam" id="PF00383">
    <property type="entry name" value="dCMP_cyt_deam_1"/>
    <property type="match status" value="1"/>
</dbReference>
<evidence type="ECO:0000256" key="10">
    <source>
        <dbReference type="ARBA" id="ARBA00023002"/>
    </source>
</evidence>
<keyword evidence="9 13" id="KW-0521">NADP</keyword>
<feature type="binding site" evidence="13">
    <location>
        <position position="159"/>
    </location>
    <ligand>
        <name>NADP(+)</name>
        <dbReference type="ChEBI" id="CHEBI:58349"/>
    </ligand>
</feature>
<dbReference type="SUPFAM" id="SSF53927">
    <property type="entry name" value="Cytidine deaminase-like"/>
    <property type="match status" value="1"/>
</dbReference>
<comment type="pathway">
    <text evidence="2">Cofactor biosynthesis; riboflavin biosynthesis; 5-amino-6-(D-ribitylamino)uracil from GTP: step 2/4.</text>
</comment>
<dbReference type="SUPFAM" id="SSF53597">
    <property type="entry name" value="Dihydrofolate reductase-like"/>
    <property type="match status" value="1"/>
</dbReference>
<evidence type="ECO:0000256" key="11">
    <source>
        <dbReference type="ARBA" id="ARBA00023268"/>
    </source>
</evidence>